<feature type="compositionally biased region" description="Pro residues" evidence="1">
    <location>
        <begin position="637"/>
        <end position="647"/>
    </location>
</feature>
<dbReference type="GO" id="GO:0060468">
    <property type="term" value="P:prevention of polyspermy"/>
    <property type="evidence" value="ECO:0007669"/>
    <property type="project" value="TreeGrafter"/>
</dbReference>
<dbReference type="GO" id="GO:0035805">
    <property type="term" value="C:egg coat"/>
    <property type="evidence" value="ECO:0007669"/>
    <property type="project" value="TreeGrafter"/>
</dbReference>
<evidence type="ECO:0000313" key="2">
    <source>
        <dbReference type="Ensembl" id="ENSKMAP00000029530.1"/>
    </source>
</evidence>
<dbReference type="InterPro" id="IPR051148">
    <property type="entry name" value="Zona_Pellucida_Domain_gp"/>
</dbReference>
<dbReference type="GO" id="GO:0035804">
    <property type="term" value="F:structural constituent of egg coat"/>
    <property type="evidence" value="ECO:0007669"/>
    <property type="project" value="TreeGrafter"/>
</dbReference>
<dbReference type="AlphaFoldDB" id="A0A3Q3BI63"/>
<dbReference type="OMA" id="AREQLWY"/>
<evidence type="ECO:0000256" key="1">
    <source>
        <dbReference type="SAM" id="MobiDB-lite"/>
    </source>
</evidence>
<proteinExistence type="predicted"/>
<feature type="region of interest" description="Disordered" evidence="1">
    <location>
        <begin position="199"/>
        <end position="236"/>
    </location>
</feature>
<reference evidence="2" key="2">
    <citation type="submission" date="2025-09" db="UniProtKB">
        <authorList>
            <consortium name="Ensembl"/>
        </authorList>
    </citation>
    <scope>IDENTIFICATION</scope>
</reference>
<keyword evidence="3" id="KW-1185">Reference proteome</keyword>
<protein>
    <recommendedName>
        <fullName evidence="4">ZP domain-containing protein</fullName>
    </recommendedName>
</protein>
<dbReference type="PANTHER" id="PTHR23343">
    <property type="entry name" value="ZONA PELLUCIDA SPERM-BINDING PROTEIN"/>
    <property type="match status" value="1"/>
</dbReference>
<feature type="compositionally biased region" description="Polar residues" evidence="1">
    <location>
        <begin position="210"/>
        <end position="230"/>
    </location>
</feature>
<name>A0A3Q3BI63_KRYMA</name>
<evidence type="ECO:0000313" key="3">
    <source>
        <dbReference type="Proteomes" id="UP000264800"/>
    </source>
</evidence>
<reference evidence="2" key="1">
    <citation type="submission" date="2025-08" db="UniProtKB">
        <authorList>
            <consortium name="Ensembl"/>
        </authorList>
    </citation>
    <scope>IDENTIFICATION</scope>
</reference>
<organism evidence="2 3">
    <name type="scientific">Kryptolebias marmoratus</name>
    <name type="common">Mangrove killifish</name>
    <name type="synonym">Rivulus marmoratus</name>
    <dbReference type="NCBI Taxonomy" id="37003"/>
    <lineage>
        <taxon>Eukaryota</taxon>
        <taxon>Metazoa</taxon>
        <taxon>Chordata</taxon>
        <taxon>Craniata</taxon>
        <taxon>Vertebrata</taxon>
        <taxon>Euteleostomi</taxon>
        <taxon>Actinopterygii</taxon>
        <taxon>Neopterygii</taxon>
        <taxon>Teleostei</taxon>
        <taxon>Neoteleostei</taxon>
        <taxon>Acanthomorphata</taxon>
        <taxon>Ovalentaria</taxon>
        <taxon>Atherinomorphae</taxon>
        <taxon>Cyprinodontiformes</taxon>
        <taxon>Rivulidae</taxon>
        <taxon>Kryptolebias</taxon>
    </lineage>
</organism>
<feature type="region of interest" description="Disordered" evidence="1">
    <location>
        <begin position="625"/>
        <end position="647"/>
    </location>
</feature>
<dbReference type="Ensembl" id="ENSKMAT00000029896.1">
    <property type="protein sequence ID" value="ENSKMAP00000029530.1"/>
    <property type="gene ID" value="ENSKMAG00000021865.1"/>
</dbReference>
<dbReference type="GO" id="GO:0032190">
    <property type="term" value="F:acrosin binding"/>
    <property type="evidence" value="ECO:0007669"/>
    <property type="project" value="TreeGrafter"/>
</dbReference>
<dbReference type="GO" id="GO:0007339">
    <property type="term" value="P:binding of sperm to zona pellucida"/>
    <property type="evidence" value="ECO:0007669"/>
    <property type="project" value="TreeGrafter"/>
</dbReference>
<evidence type="ECO:0008006" key="4">
    <source>
        <dbReference type="Google" id="ProtNLM"/>
    </source>
</evidence>
<dbReference type="PANTHER" id="PTHR23343:SF117">
    <property type="entry name" value="ZONA PELLUCIDA SPERM-BINDING PROTEIN 4-LIKE ISOFORM X1"/>
    <property type="match status" value="1"/>
</dbReference>
<accession>A0A3Q3BI63</accession>
<sequence length="647" mass="72955">MQPLVECSDDIMTLTVSGHGFTHLQVDRKSSSPISIFQLPSSCGYSVKASWRNLEMMVPYDGCYIHQENGSYVLPLLWLGSPVKLSCPRKMSTVSPMFSLAAPSVFCSSYGMAVQIHRQEQDLPVLGVIMNGARSPFVSEMCAFQVDSQPQEFTFLISHNAPCIIADDGLQLQLILDDYQFVLSCPVLSQFPSSSPLPELQLLPRGDLPSSYSPDATRPKPTSTFFAPSRTTHQKPTTHHQTYYTSLQYHPPVPVPPQVYPPAPQSPQPRVDNFPGSQMFEKYPSGFGKLTHSFGGHLRYPVSHYRFPVKEYSPQVFKSPDRPAKYAYNLYYPFLPFSYISSTSPAEESPKPSAGGSYPKYYLQTPYHPATTAAPVTRAPATVSPPFFPPKRPEGYPHQTNLQSPPLSSYYGRPDFHPAPQPYAPLLLSSTDQPKYLSRQLYLQSPFYFQLPTHVPPTTEKPQKPAAPQGYYSYHYQPNHHTPRLSLPLYPKLQPRFFMPLDPKSQLPKTKTPYTTSIFPDFPTLQTPHLQCLKDKMAVFLPFANPESLQVRDHRKTWQFVSSVFPLCGYMLQRIADHGLIFHSPLPACHSSLQNPTTISLPIKYWDSSVWQNRTLDLLCPYQSSPETQRNLKTPAPVDPPKPPTPR</sequence>
<dbReference type="GeneTree" id="ENSGT01100000264195"/>
<dbReference type="Proteomes" id="UP000264800">
    <property type="component" value="Unplaced"/>
</dbReference>